<evidence type="ECO:0000313" key="7">
    <source>
        <dbReference type="EMBL" id="KAL3360476.1"/>
    </source>
</evidence>
<dbReference type="Pfam" id="PF02362">
    <property type="entry name" value="B3"/>
    <property type="match status" value="3"/>
</dbReference>
<keyword evidence="4" id="KW-0804">Transcription</keyword>
<dbReference type="SUPFAM" id="SSF101936">
    <property type="entry name" value="DNA-binding pseudobarrel domain"/>
    <property type="match status" value="3"/>
</dbReference>
<keyword evidence="3" id="KW-0238">DNA-binding</keyword>
<feature type="domain" description="TF-B3" evidence="6">
    <location>
        <begin position="306"/>
        <end position="401"/>
    </location>
</feature>
<dbReference type="CDD" id="cd10017">
    <property type="entry name" value="B3_DNA"/>
    <property type="match status" value="3"/>
</dbReference>
<dbReference type="InterPro" id="IPR039218">
    <property type="entry name" value="REM_fam"/>
</dbReference>
<feature type="domain" description="TF-B3" evidence="6">
    <location>
        <begin position="7"/>
        <end position="97"/>
    </location>
</feature>
<evidence type="ECO:0000313" key="8">
    <source>
        <dbReference type="Proteomes" id="UP001627284"/>
    </source>
</evidence>
<keyword evidence="2" id="KW-0805">Transcription regulation</keyword>
<evidence type="ECO:0000256" key="5">
    <source>
        <dbReference type="ARBA" id="ARBA00023242"/>
    </source>
</evidence>
<comment type="caution">
    <text evidence="7">The sequence shown here is derived from an EMBL/GenBank/DDBJ whole genome shotgun (WGS) entry which is preliminary data.</text>
</comment>
<dbReference type="InterPro" id="IPR003340">
    <property type="entry name" value="B3_DNA-bd"/>
</dbReference>
<organism evidence="7 8">
    <name type="scientific">Solanum stoloniferum</name>
    <dbReference type="NCBI Taxonomy" id="62892"/>
    <lineage>
        <taxon>Eukaryota</taxon>
        <taxon>Viridiplantae</taxon>
        <taxon>Streptophyta</taxon>
        <taxon>Embryophyta</taxon>
        <taxon>Tracheophyta</taxon>
        <taxon>Spermatophyta</taxon>
        <taxon>Magnoliopsida</taxon>
        <taxon>eudicotyledons</taxon>
        <taxon>Gunneridae</taxon>
        <taxon>Pentapetalae</taxon>
        <taxon>asterids</taxon>
        <taxon>lamiids</taxon>
        <taxon>Solanales</taxon>
        <taxon>Solanaceae</taxon>
        <taxon>Solanoideae</taxon>
        <taxon>Solaneae</taxon>
        <taxon>Solanum</taxon>
    </lineage>
</organism>
<protein>
    <recommendedName>
        <fullName evidence="6">TF-B3 domain-containing protein</fullName>
    </recommendedName>
</protein>
<accession>A0ABD2TYQ2</accession>
<comment type="subcellular location">
    <subcellularLocation>
        <location evidence="1">Nucleus</location>
    </subcellularLocation>
</comment>
<dbReference type="InterPro" id="IPR015300">
    <property type="entry name" value="DNA-bd_pseudobarrel_sf"/>
</dbReference>
<evidence type="ECO:0000256" key="1">
    <source>
        <dbReference type="ARBA" id="ARBA00004123"/>
    </source>
</evidence>
<sequence length="411" mass="47198">MKIPSKKPHFFKPILPGFKNGINIPIGFLKYLKGYEHIKRAVLKRGGKKWRIKLNEHRFEEGNWGKFVEENDLQLGDLLVFRHEGNMEFEVSVFDSSHCDREYAEYLQEEGGGRARTVEEISKKFEFKANVTEKSKHNIMSSHEAFRNIEAAKDIPLSHPHFVCTMKSYYLSKCSLRVPVSFARLNGLKNRTCTITIRDKHRSWTFKLYARGVNTTIVGGWHKFCVVNCLKEGDYLMFEILDNGEKPILKFHDMKGSASPQPEGKMINLDAKSVSTEAAGVKIKTSYVTAPKALPASTSATDANPHFISIIKPYSIFKHFLYIPLAFAKSNGWMNRRFEMILMDEQQRSWPVRLGPVSDDHIGIHIGWQKFKEANDVQVGDIYRFELINNEKIPAAYFHRIHSGKDAKQSP</sequence>
<dbReference type="PANTHER" id="PTHR31674:SF72">
    <property type="entry name" value="B3 DOMAIN-CONTAINING PROTEIN REM17-LIKE"/>
    <property type="match status" value="1"/>
</dbReference>
<name>A0ABD2TYQ2_9SOLN</name>
<dbReference type="Gene3D" id="2.40.330.10">
    <property type="entry name" value="DNA-binding pseudobarrel domain"/>
    <property type="match status" value="3"/>
</dbReference>
<dbReference type="PROSITE" id="PS50863">
    <property type="entry name" value="B3"/>
    <property type="match status" value="3"/>
</dbReference>
<reference evidence="7 8" key="1">
    <citation type="submission" date="2024-05" db="EMBL/GenBank/DDBJ databases">
        <title>De novo assembly of an allotetraploid wild potato.</title>
        <authorList>
            <person name="Hosaka A.J."/>
        </authorList>
    </citation>
    <scope>NUCLEOTIDE SEQUENCE [LARGE SCALE GENOMIC DNA]</scope>
    <source>
        <tissue evidence="7">Young leaves</tissue>
    </source>
</reference>
<dbReference type="GO" id="GO:0003677">
    <property type="term" value="F:DNA binding"/>
    <property type="evidence" value="ECO:0007669"/>
    <property type="project" value="UniProtKB-KW"/>
</dbReference>
<dbReference type="PANTHER" id="PTHR31674">
    <property type="entry name" value="B3 DOMAIN-CONTAINING PROTEIN REM-LIKE 3-RELATED"/>
    <property type="match status" value="1"/>
</dbReference>
<evidence type="ECO:0000256" key="4">
    <source>
        <dbReference type="ARBA" id="ARBA00023163"/>
    </source>
</evidence>
<dbReference type="Proteomes" id="UP001627284">
    <property type="component" value="Unassembled WGS sequence"/>
</dbReference>
<evidence type="ECO:0000259" key="6">
    <source>
        <dbReference type="PROSITE" id="PS50863"/>
    </source>
</evidence>
<keyword evidence="5" id="KW-0539">Nucleus</keyword>
<dbReference type="AlphaFoldDB" id="A0ABD2TYQ2"/>
<gene>
    <name evidence="7" type="ORF">AABB24_013745</name>
</gene>
<dbReference type="GO" id="GO:0005634">
    <property type="term" value="C:nucleus"/>
    <property type="evidence" value="ECO:0007669"/>
    <property type="project" value="UniProtKB-SubCell"/>
</dbReference>
<feature type="domain" description="TF-B3" evidence="6">
    <location>
        <begin position="161"/>
        <end position="254"/>
    </location>
</feature>
<evidence type="ECO:0000256" key="3">
    <source>
        <dbReference type="ARBA" id="ARBA00023125"/>
    </source>
</evidence>
<dbReference type="EMBL" id="JBJKTR010000008">
    <property type="protein sequence ID" value="KAL3360476.1"/>
    <property type="molecule type" value="Genomic_DNA"/>
</dbReference>
<evidence type="ECO:0000256" key="2">
    <source>
        <dbReference type="ARBA" id="ARBA00023015"/>
    </source>
</evidence>
<proteinExistence type="predicted"/>
<keyword evidence="8" id="KW-1185">Reference proteome</keyword>
<dbReference type="SMART" id="SM01019">
    <property type="entry name" value="B3"/>
    <property type="match status" value="3"/>
</dbReference>